<dbReference type="Proteomes" id="UP000316562">
    <property type="component" value="Unassembled WGS sequence"/>
</dbReference>
<keyword evidence="1" id="KW-0812">Transmembrane</keyword>
<name>A0A519BEQ6_ACIG2</name>
<proteinExistence type="predicted"/>
<protein>
    <submittedName>
        <fullName evidence="2">Uncharacterized protein</fullName>
    </submittedName>
</protein>
<accession>A0A519BEQ6</accession>
<comment type="caution">
    <text evidence="2">The sequence shown here is derived from an EMBL/GenBank/DDBJ whole genome shotgun (WGS) entry which is preliminary data.</text>
</comment>
<keyword evidence="1" id="KW-0472">Membrane</keyword>
<feature type="transmembrane region" description="Helical" evidence="1">
    <location>
        <begin position="37"/>
        <end position="56"/>
    </location>
</feature>
<evidence type="ECO:0000256" key="1">
    <source>
        <dbReference type="SAM" id="Phobius"/>
    </source>
</evidence>
<evidence type="ECO:0000313" key="3">
    <source>
        <dbReference type="Proteomes" id="UP000316562"/>
    </source>
</evidence>
<dbReference type="AlphaFoldDB" id="A0A519BEQ6"/>
<dbReference type="EMBL" id="SGBC01000004">
    <property type="protein sequence ID" value="RZD15745.1"/>
    <property type="molecule type" value="Genomic_DNA"/>
</dbReference>
<evidence type="ECO:0000313" key="2">
    <source>
        <dbReference type="EMBL" id="RZD15745.1"/>
    </source>
</evidence>
<keyword evidence="1" id="KW-1133">Transmembrane helix</keyword>
<organism evidence="2 3">
    <name type="scientific">Acididesulfobacter guangdongensis</name>
    <dbReference type="NCBI Taxonomy" id="2597225"/>
    <lineage>
        <taxon>Bacteria</taxon>
        <taxon>Deltaproteobacteria</taxon>
        <taxon>Candidatus Acidulodesulfobacterales</taxon>
        <taxon>Candidatus Acididesulfobacter</taxon>
    </lineage>
</organism>
<sequence length="281" mass="32491">MSKVTFLRMFIGLFGVVFIILTFWLSVYFHLSISTKIVIALAFALATIFAEFIIAIDNLEKRLKVAFPSLELSLKEQMAINETIMLYNKLKKKKDISTQIAIKGFENIHHLLKQAEKGGDFTFQNIYVAKMIILAELKPGQSFKIVSNLVEPFYWKSGKDETEHTKLNYRQAKRGIHIERIFILKDDDDLSKMREIMEEQEQNNIDVFYAFKNNLNKLLPYASFAISEELSCGVISHREDLLGKVVITSNNEIISELSWQFDNIKKQSNKFNAAKKSLYIK</sequence>
<reference evidence="2 3" key="1">
    <citation type="journal article" date="2019" name="ISME J.">
        <title>Insights into ecological role of a new deltaproteobacterial order Candidatus Acidulodesulfobacterales by metagenomics and metatranscriptomics.</title>
        <authorList>
            <person name="Tan S."/>
            <person name="Liu J."/>
            <person name="Fang Y."/>
            <person name="Hedlund B.P."/>
            <person name="Lian Z.H."/>
            <person name="Huang L.Y."/>
            <person name="Li J.T."/>
            <person name="Huang L.N."/>
            <person name="Li W.J."/>
            <person name="Jiang H.C."/>
            <person name="Dong H.L."/>
            <person name="Shu W.S."/>
        </authorList>
    </citation>
    <scope>NUCLEOTIDE SEQUENCE [LARGE SCALE GENOMIC DNA]</scope>
    <source>
        <strain evidence="2">AP2</strain>
    </source>
</reference>
<gene>
    <name evidence="2" type="ORF">EVJ46_09505</name>
</gene>
<feature type="transmembrane region" description="Helical" evidence="1">
    <location>
        <begin position="7"/>
        <end position="31"/>
    </location>
</feature>